<name>D9QV30_ACEAZ</name>
<evidence type="ECO:0000256" key="8">
    <source>
        <dbReference type="ARBA" id="ARBA00048470"/>
    </source>
</evidence>
<keyword evidence="2" id="KW-0238">DNA-binding</keyword>
<evidence type="ECO:0000256" key="4">
    <source>
        <dbReference type="ARBA" id="ARBA00023239"/>
    </source>
</evidence>
<evidence type="ECO:0000256" key="1">
    <source>
        <dbReference type="ARBA" id="ARBA00023015"/>
    </source>
</evidence>
<dbReference type="PANTHER" id="PTHR43413:SF1">
    <property type="entry name" value="SIROHEME DECARBOXYLASE NIRL SUBUNIT"/>
    <property type="match status" value="1"/>
</dbReference>
<keyword evidence="3" id="KW-0804">Transcription</keyword>
<proteinExistence type="inferred from homology"/>
<feature type="domain" description="HTH asnC-type" evidence="9">
    <location>
        <begin position="1"/>
        <end position="65"/>
    </location>
</feature>
<keyword evidence="1" id="KW-0805">Transcription regulation</keyword>
<dbReference type="InterPro" id="IPR053953">
    <property type="entry name" value="NirdL-like_HTH"/>
</dbReference>
<dbReference type="Pfam" id="PF17805">
    <property type="entry name" value="AsnC_trans_reg2"/>
    <property type="match status" value="1"/>
</dbReference>
<dbReference type="InterPro" id="IPR019888">
    <property type="entry name" value="Tscrpt_reg_AsnC-like"/>
</dbReference>
<dbReference type="GO" id="GO:0043565">
    <property type="term" value="F:sequence-specific DNA binding"/>
    <property type="evidence" value="ECO:0007669"/>
    <property type="project" value="InterPro"/>
</dbReference>
<dbReference type="InterPro" id="IPR040523">
    <property type="entry name" value="AsnC_trans_reg2"/>
</dbReference>
<comment type="catalytic activity">
    <reaction evidence="8">
        <text>siroheme + 2 H(+) = 12,18-didecarboxysiroheme + 2 CO2</text>
        <dbReference type="Rhea" id="RHEA:19093"/>
        <dbReference type="ChEBI" id="CHEBI:15378"/>
        <dbReference type="ChEBI" id="CHEBI:16526"/>
        <dbReference type="ChEBI" id="CHEBI:60052"/>
        <dbReference type="ChEBI" id="CHEBI:140497"/>
        <dbReference type="EC" id="4.1.1.111"/>
    </reaction>
</comment>
<dbReference type="EC" id="4.1.1.111" evidence="7"/>
<dbReference type="RefSeq" id="WP_013277535.1">
    <property type="nucleotide sequence ID" value="NC_014378.1"/>
</dbReference>
<keyword evidence="4" id="KW-0456">Lyase</keyword>
<dbReference type="SMART" id="SM00344">
    <property type="entry name" value="HTH_ASNC"/>
    <property type="match status" value="1"/>
</dbReference>
<keyword evidence="11" id="KW-1185">Reference proteome</keyword>
<protein>
    <recommendedName>
        <fullName evidence="7">siroheme decarboxylase</fullName>
        <ecNumber evidence="7">4.1.1.111</ecNumber>
    </recommendedName>
</protein>
<evidence type="ECO:0000313" key="10">
    <source>
        <dbReference type="EMBL" id="ADL12089.1"/>
    </source>
</evidence>
<dbReference type="PANTHER" id="PTHR43413">
    <property type="entry name" value="TRANSCRIPTIONAL REGULATOR, ASNC FAMILY"/>
    <property type="match status" value="1"/>
</dbReference>
<dbReference type="PROSITE" id="PS50956">
    <property type="entry name" value="HTH_ASNC_2"/>
    <property type="match status" value="1"/>
</dbReference>
<dbReference type="Pfam" id="PF22451">
    <property type="entry name" value="NirdL-like_HTH"/>
    <property type="match status" value="1"/>
</dbReference>
<dbReference type="SUPFAM" id="SSF46785">
    <property type="entry name" value="Winged helix' DNA-binding domain"/>
    <property type="match status" value="1"/>
</dbReference>
<comment type="similarity">
    <text evidence="6">Belongs to the Ahb/Nir family.</text>
</comment>
<evidence type="ECO:0000256" key="7">
    <source>
        <dbReference type="ARBA" id="ARBA00023471"/>
    </source>
</evidence>
<dbReference type="AlphaFoldDB" id="D9QV30"/>
<evidence type="ECO:0000259" key="9">
    <source>
        <dbReference type="PROSITE" id="PS50956"/>
    </source>
</evidence>
<dbReference type="OrthoDB" id="9806536at2"/>
<dbReference type="InterPro" id="IPR036390">
    <property type="entry name" value="WH_DNA-bd_sf"/>
</dbReference>
<dbReference type="InterPro" id="IPR000485">
    <property type="entry name" value="AsnC-type_HTH_dom"/>
</dbReference>
<gene>
    <name evidence="10" type="ordered locus">Acear_0546</name>
</gene>
<comment type="pathway">
    <text evidence="5">Porphyrin-containing compound metabolism.</text>
</comment>
<dbReference type="KEGG" id="aar:Acear_0546"/>
<dbReference type="EMBL" id="CP002105">
    <property type="protein sequence ID" value="ADL12089.1"/>
    <property type="molecule type" value="Genomic_DNA"/>
</dbReference>
<accession>D9QV30</accession>
<reference evidence="10 11" key="1">
    <citation type="journal article" date="2010" name="Stand. Genomic Sci.">
        <title>Complete genome sequence of Acetohalobium arabaticum type strain (Z-7288).</title>
        <authorList>
            <person name="Sikorski J."/>
            <person name="Lapidus A."/>
            <person name="Chertkov O."/>
            <person name="Lucas S."/>
            <person name="Copeland A."/>
            <person name="Glavina Del Rio T."/>
            <person name="Nolan M."/>
            <person name="Tice H."/>
            <person name="Cheng J.F."/>
            <person name="Han C."/>
            <person name="Brambilla E."/>
            <person name="Pitluck S."/>
            <person name="Liolios K."/>
            <person name="Ivanova N."/>
            <person name="Mavromatis K."/>
            <person name="Mikhailova N."/>
            <person name="Pati A."/>
            <person name="Bruce D."/>
            <person name="Detter C."/>
            <person name="Tapia R."/>
            <person name="Goodwin L."/>
            <person name="Chen A."/>
            <person name="Palaniappan K."/>
            <person name="Land M."/>
            <person name="Hauser L."/>
            <person name="Chang Y.J."/>
            <person name="Jeffries C.D."/>
            <person name="Rohde M."/>
            <person name="Goker M."/>
            <person name="Spring S."/>
            <person name="Woyke T."/>
            <person name="Bristow J."/>
            <person name="Eisen J.A."/>
            <person name="Markowitz V."/>
            <person name="Hugenholtz P."/>
            <person name="Kyrpides N.C."/>
            <person name="Klenk H.P."/>
        </authorList>
    </citation>
    <scope>NUCLEOTIDE SEQUENCE [LARGE SCALE GENOMIC DNA]</scope>
    <source>
        <strain evidence="11">ATCC 49924 / DSM 5501 / Z-7288</strain>
    </source>
</reference>
<dbReference type="InterPro" id="IPR050684">
    <property type="entry name" value="HTH-Siroheme_Decarb"/>
</dbReference>
<dbReference type="Proteomes" id="UP000001661">
    <property type="component" value="Chromosome"/>
</dbReference>
<evidence type="ECO:0000313" key="11">
    <source>
        <dbReference type="Proteomes" id="UP000001661"/>
    </source>
</evidence>
<dbReference type="Gene3D" id="1.10.10.10">
    <property type="entry name" value="Winged helix-like DNA-binding domain superfamily/Winged helix DNA-binding domain"/>
    <property type="match status" value="1"/>
</dbReference>
<dbReference type="Gene3D" id="3.30.70.3460">
    <property type="match status" value="1"/>
</dbReference>
<evidence type="ECO:0000256" key="6">
    <source>
        <dbReference type="ARBA" id="ARBA00023457"/>
    </source>
</evidence>
<sequence length="155" mass="18216">MDEIDKKLLNLTQHRFPITPRPYREIGKEIGIGAKEVINRLQSLKEEGYIRRIGGIFNSKKLGYVSTLAACKVKEDKYYEIAEVINQYRGVTHNYRRNHEFNLWFTLIAPSQKKLNEQLEEIHQIDGLEVLRNLPAKRFFKLGVKLDLEQDKEES</sequence>
<evidence type="ECO:0000256" key="5">
    <source>
        <dbReference type="ARBA" id="ARBA00023444"/>
    </source>
</evidence>
<dbReference type="HOGENOM" id="CLU_112007_1_0_9"/>
<evidence type="ECO:0000256" key="3">
    <source>
        <dbReference type="ARBA" id="ARBA00023163"/>
    </source>
</evidence>
<dbReference type="eggNOG" id="COG1522">
    <property type="taxonomic scope" value="Bacteria"/>
</dbReference>
<organism evidence="10 11">
    <name type="scientific">Acetohalobium arabaticum (strain ATCC 49924 / DSM 5501 / Z-7288)</name>
    <dbReference type="NCBI Taxonomy" id="574087"/>
    <lineage>
        <taxon>Bacteria</taxon>
        <taxon>Bacillati</taxon>
        <taxon>Bacillota</taxon>
        <taxon>Clostridia</taxon>
        <taxon>Halanaerobiales</taxon>
        <taxon>Halobacteroidaceae</taxon>
        <taxon>Acetohalobium</taxon>
    </lineage>
</organism>
<dbReference type="GO" id="GO:0016829">
    <property type="term" value="F:lyase activity"/>
    <property type="evidence" value="ECO:0007669"/>
    <property type="project" value="UniProtKB-KW"/>
</dbReference>
<dbReference type="STRING" id="574087.Acear_0546"/>
<evidence type="ECO:0000256" key="2">
    <source>
        <dbReference type="ARBA" id="ARBA00023125"/>
    </source>
</evidence>
<dbReference type="InterPro" id="IPR036388">
    <property type="entry name" value="WH-like_DNA-bd_sf"/>
</dbReference>